<organism evidence="3 4">
    <name type="scientific">Clupea harengus</name>
    <name type="common">Atlantic herring</name>
    <dbReference type="NCBI Taxonomy" id="7950"/>
    <lineage>
        <taxon>Eukaryota</taxon>
        <taxon>Metazoa</taxon>
        <taxon>Chordata</taxon>
        <taxon>Craniata</taxon>
        <taxon>Vertebrata</taxon>
        <taxon>Euteleostomi</taxon>
        <taxon>Actinopterygii</taxon>
        <taxon>Neopterygii</taxon>
        <taxon>Teleostei</taxon>
        <taxon>Clupei</taxon>
        <taxon>Clupeiformes</taxon>
        <taxon>Clupeoidei</taxon>
        <taxon>Clupeidae</taxon>
        <taxon>Clupea</taxon>
    </lineage>
</organism>
<reference evidence="4" key="1">
    <citation type="submission" date="2025-08" db="UniProtKB">
        <authorList>
            <consortium name="RefSeq"/>
        </authorList>
    </citation>
    <scope>IDENTIFICATION</scope>
</reference>
<feature type="transmembrane region" description="Helical" evidence="2">
    <location>
        <begin position="47"/>
        <end position="68"/>
    </location>
</feature>
<gene>
    <name evidence="4" type="primary">tmem44</name>
</gene>
<feature type="transmembrane region" description="Helical" evidence="2">
    <location>
        <begin position="153"/>
        <end position="171"/>
    </location>
</feature>
<dbReference type="PANTHER" id="PTHR16201:SF53">
    <property type="entry name" value="TRANSMEMBRANE PROTEIN 44"/>
    <property type="match status" value="1"/>
</dbReference>
<evidence type="ECO:0000256" key="1">
    <source>
        <dbReference type="SAM" id="MobiDB-lite"/>
    </source>
</evidence>
<protein>
    <submittedName>
        <fullName evidence="4">Transmembrane protein 44 isoform X1</fullName>
    </submittedName>
</protein>
<feature type="transmembrane region" description="Helical" evidence="2">
    <location>
        <begin position="229"/>
        <end position="251"/>
    </location>
</feature>
<feature type="transmembrane region" description="Helical" evidence="2">
    <location>
        <begin position="197"/>
        <end position="217"/>
    </location>
</feature>
<evidence type="ECO:0000256" key="2">
    <source>
        <dbReference type="SAM" id="Phobius"/>
    </source>
</evidence>
<keyword evidence="3" id="KW-1185">Reference proteome</keyword>
<feature type="region of interest" description="Disordered" evidence="1">
    <location>
        <begin position="311"/>
        <end position="339"/>
    </location>
</feature>
<proteinExistence type="predicted"/>
<accession>A0A6P3WG23</accession>
<dbReference type="OrthoDB" id="8048523at2759"/>
<keyword evidence="2" id="KW-0472">Membrane</keyword>
<dbReference type="GO" id="GO:0015174">
    <property type="term" value="F:basic amino acid transmembrane transporter activity"/>
    <property type="evidence" value="ECO:0007669"/>
    <property type="project" value="TreeGrafter"/>
</dbReference>
<dbReference type="KEGG" id="char:105913177"/>
<dbReference type="GeneID" id="105913177"/>
<dbReference type="RefSeq" id="XP_012697658.2">
    <property type="nucleotide sequence ID" value="XM_012842204.3"/>
</dbReference>
<dbReference type="GO" id="GO:0016020">
    <property type="term" value="C:membrane"/>
    <property type="evidence" value="ECO:0007669"/>
    <property type="project" value="TreeGrafter"/>
</dbReference>
<evidence type="ECO:0000313" key="3">
    <source>
        <dbReference type="Proteomes" id="UP000515152"/>
    </source>
</evidence>
<feature type="transmembrane region" description="Helical" evidence="2">
    <location>
        <begin position="113"/>
        <end position="133"/>
    </location>
</feature>
<keyword evidence="2" id="KW-1133">Transmembrane helix</keyword>
<dbReference type="AlphaFoldDB" id="A0A6P3WG23"/>
<dbReference type="PANTHER" id="PTHR16201">
    <property type="entry name" value="SEVEN TRANSMEMBRANE PROTEIN 1-RELATED"/>
    <property type="match status" value="1"/>
</dbReference>
<dbReference type="Proteomes" id="UP000515152">
    <property type="component" value="Chromosome 10"/>
</dbReference>
<evidence type="ECO:0000313" key="4">
    <source>
        <dbReference type="RefSeq" id="XP_012697658.2"/>
    </source>
</evidence>
<keyword evidence="2 4" id="KW-0812">Transmembrane</keyword>
<name>A0A6P3WG23_CLUHA</name>
<sequence length="430" mass="47683">MFLVVFLTDAESDRVQGKNRAVLFQSTSWFSHDINVSCFNNREKVCISYGLCALSAILSVVACLLLIYQRCCLRKQITADAATCAAYCFLGNLCHSFGAFLSKQLAFQVIMGAFWAALDVVTFLAVLLPVCLFFHSKKGERMMMMKRRRRQNLLSVCLLLIMAGGGIHLTVRSDVHPDTTPSRRRLLGAFVNDRLELLGYILGLLSFVISWTSRFPAILKAFNGKRRGTVHAVVGILYAVAGALYTTAILVHDTRLAFVIKALPWIMSSVCWGVLELLILVFSLSRDRCVRHQTVRSLSSDQVALLGATSVGGNHTGKAHRKLQDKEGASPLSPTANRNLHKRTDMGRYMDVNIPVVRKVCLKEVRISNGGQSKTETMKTTVKVLRVDETCSSGSSSDSDLEWDFEEAASVQWCKVSQEKDGGEAFQLQQ</sequence>
<dbReference type="CTD" id="93109"/>
<feature type="transmembrane region" description="Helical" evidence="2">
    <location>
        <begin position="263"/>
        <end position="284"/>
    </location>
</feature>
<dbReference type="InterPro" id="IPR051415">
    <property type="entry name" value="LAAT-1"/>
</dbReference>
<feature type="transmembrane region" description="Helical" evidence="2">
    <location>
        <begin position="80"/>
        <end position="101"/>
    </location>
</feature>